<comment type="caution">
    <text evidence="7">The sequence shown here is derived from an EMBL/GenBank/DDBJ whole genome shotgun (WGS) entry which is preliminary data.</text>
</comment>
<keyword evidence="5 6" id="KW-0472">Membrane</keyword>
<dbReference type="PANTHER" id="PTHR23291:SF32">
    <property type="entry name" value="BAX INHIBITOR 1"/>
    <property type="match status" value="1"/>
</dbReference>
<comment type="similarity">
    <text evidence="2 6">Belongs to the BI1 family.</text>
</comment>
<keyword evidence="8" id="KW-1185">Reference proteome</keyword>
<dbReference type="GO" id="GO:0016020">
    <property type="term" value="C:membrane"/>
    <property type="evidence" value="ECO:0007669"/>
    <property type="project" value="UniProtKB-SubCell"/>
</dbReference>
<accession>A0A5N6LBH0</accession>
<organism evidence="7 8">
    <name type="scientific">Mikania micrantha</name>
    <name type="common">bitter vine</name>
    <dbReference type="NCBI Taxonomy" id="192012"/>
    <lineage>
        <taxon>Eukaryota</taxon>
        <taxon>Viridiplantae</taxon>
        <taxon>Streptophyta</taxon>
        <taxon>Embryophyta</taxon>
        <taxon>Tracheophyta</taxon>
        <taxon>Spermatophyta</taxon>
        <taxon>Magnoliopsida</taxon>
        <taxon>eudicotyledons</taxon>
        <taxon>Gunneridae</taxon>
        <taxon>Pentapetalae</taxon>
        <taxon>asterids</taxon>
        <taxon>campanulids</taxon>
        <taxon>Asterales</taxon>
        <taxon>Asteraceae</taxon>
        <taxon>Asteroideae</taxon>
        <taxon>Heliantheae alliance</taxon>
        <taxon>Eupatorieae</taxon>
        <taxon>Mikania</taxon>
    </lineage>
</organism>
<feature type="transmembrane region" description="Helical" evidence="6">
    <location>
        <begin position="212"/>
        <end position="231"/>
    </location>
</feature>
<evidence type="ECO:0000256" key="4">
    <source>
        <dbReference type="ARBA" id="ARBA00022989"/>
    </source>
</evidence>
<feature type="transmembrane region" description="Helical" evidence="6">
    <location>
        <begin position="145"/>
        <end position="162"/>
    </location>
</feature>
<feature type="transmembrane region" description="Helical" evidence="6">
    <location>
        <begin position="118"/>
        <end position="138"/>
    </location>
</feature>
<comment type="subcellular location">
    <subcellularLocation>
        <location evidence="1">Membrane</location>
        <topology evidence="1">Multi-pass membrane protein</topology>
    </subcellularLocation>
</comment>
<feature type="transmembrane region" description="Helical" evidence="6">
    <location>
        <begin position="38"/>
        <end position="58"/>
    </location>
</feature>
<keyword evidence="4 6" id="KW-1133">Transmembrane helix</keyword>
<dbReference type="PANTHER" id="PTHR23291">
    <property type="entry name" value="BAX INHIBITOR-RELATED"/>
    <property type="match status" value="1"/>
</dbReference>
<protein>
    <recommendedName>
        <fullName evidence="9">Bax inhibitor 1</fullName>
    </recommendedName>
</protein>
<name>A0A5N6LBH0_9ASTR</name>
<keyword evidence="3 6" id="KW-0812">Transmembrane</keyword>
<dbReference type="OrthoDB" id="1277691at2759"/>
<dbReference type="Proteomes" id="UP000326396">
    <property type="component" value="Unassembled WGS sequence"/>
</dbReference>
<evidence type="ECO:0000256" key="2">
    <source>
        <dbReference type="ARBA" id="ARBA00010350"/>
    </source>
</evidence>
<dbReference type="AlphaFoldDB" id="A0A5N6LBH0"/>
<evidence type="ECO:0000313" key="8">
    <source>
        <dbReference type="Proteomes" id="UP000326396"/>
    </source>
</evidence>
<reference evidence="7 8" key="1">
    <citation type="submission" date="2019-05" db="EMBL/GenBank/DDBJ databases">
        <title>Mikania micrantha, genome provides insights into the molecular mechanism of rapid growth.</title>
        <authorList>
            <person name="Liu B."/>
        </authorList>
    </citation>
    <scope>NUCLEOTIDE SEQUENCE [LARGE SCALE GENOMIC DNA]</scope>
    <source>
        <strain evidence="7">NLD-2019</strain>
        <tissue evidence="7">Leaf</tissue>
    </source>
</reference>
<evidence type="ECO:0008006" key="9">
    <source>
        <dbReference type="Google" id="ProtNLM"/>
    </source>
</evidence>
<dbReference type="CDD" id="cd10430">
    <property type="entry name" value="BI-1"/>
    <property type="match status" value="1"/>
</dbReference>
<dbReference type="EMBL" id="SZYD01001868">
    <property type="protein sequence ID" value="KAD0215457.1"/>
    <property type="molecule type" value="Genomic_DNA"/>
</dbReference>
<gene>
    <name evidence="7" type="ORF">E3N88_44620</name>
</gene>
<evidence type="ECO:0000256" key="3">
    <source>
        <dbReference type="ARBA" id="ARBA00022692"/>
    </source>
</evidence>
<dbReference type="InterPro" id="IPR006214">
    <property type="entry name" value="Bax_inhibitor_1-related"/>
</dbReference>
<evidence type="ECO:0000256" key="5">
    <source>
        <dbReference type="ARBA" id="ARBA00023136"/>
    </source>
</evidence>
<evidence type="ECO:0000256" key="6">
    <source>
        <dbReference type="RuleBase" id="RU004379"/>
    </source>
</evidence>
<feature type="transmembrane region" description="Helical" evidence="6">
    <location>
        <begin position="64"/>
        <end position="84"/>
    </location>
</feature>
<proteinExistence type="inferred from homology"/>
<evidence type="ECO:0000256" key="1">
    <source>
        <dbReference type="ARBA" id="ARBA00004141"/>
    </source>
</evidence>
<feature type="transmembrane region" description="Helical" evidence="6">
    <location>
        <begin position="168"/>
        <end position="192"/>
    </location>
</feature>
<evidence type="ECO:0000313" key="7">
    <source>
        <dbReference type="EMBL" id="KAD0215457.1"/>
    </source>
</evidence>
<dbReference type="Pfam" id="PF01027">
    <property type="entry name" value="Bax1-I"/>
    <property type="match status" value="1"/>
</dbReference>
<sequence length="246" mass="27287">MDPLSSSYSQPQSSSSNINDSLKDFRQISPLVKNHLKLVYLSLCFALLASAVGAYLHIIWNIGGVLTTLATLGCMSLLLAIPLYEEKKRVCMLMLSALLQGVSIGPLIKLAINFDPSILVTAFVGTAIVFACFSGAAMLAKRREYLYLGGFLSSCVSILLWLHFASSIFGGSLSLNIMLYSGLLVFVGYMVYDTQDIIEKAHLGDLDYVSHALTLFIDFIAVFLRILVIMLKNSDDREERRKRRRE</sequence>